<dbReference type="GO" id="GO:0009854">
    <property type="term" value="P:oxidative photosynthetic carbon pathway"/>
    <property type="evidence" value="ECO:0007669"/>
    <property type="project" value="UniProtKB-KW"/>
</dbReference>
<reference evidence="9 10" key="1">
    <citation type="journal article" date="2022" name="Nat. Genet.">
        <title>Improved pea reference genome and pan-genome highlight genomic features and evolutionary characteristics.</title>
        <authorList>
            <person name="Yang T."/>
            <person name="Liu R."/>
            <person name="Luo Y."/>
            <person name="Hu S."/>
            <person name="Wang D."/>
            <person name="Wang C."/>
            <person name="Pandey M.K."/>
            <person name="Ge S."/>
            <person name="Xu Q."/>
            <person name="Li N."/>
            <person name="Li G."/>
            <person name="Huang Y."/>
            <person name="Saxena R.K."/>
            <person name="Ji Y."/>
            <person name="Li M."/>
            <person name="Yan X."/>
            <person name="He Y."/>
            <person name="Liu Y."/>
            <person name="Wang X."/>
            <person name="Xiang C."/>
            <person name="Varshney R.K."/>
            <person name="Ding H."/>
            <person name="Gao S."/>
            <person name="Zong X."/>
        </authorList>
    </citation>
    <scope>NUCLEOTIDE SEQUENCE [LARGE SCALE GENOMIC DNA]</scope>
    <source>
        <strain evidence="9 10">cv. Zhongwan 6</strain>
    </source>
</reference>
<dbReference type="Gramene" id="Psat03G0183600-T1">
    <property type="protein sequence ID" value="KAI5426155.1"/>
    <property type="gene ID" value="KIW84_031836"/>
</dbReference>
<dbReference type="EMBL" id="JAMSHJ010000003">
    <property type="protein sequence ID" value="KAI5426155.1"/>
    <property type="molecule type" value="Genomic_DNA"/>
</dbReference>
<evidence type="ECO:0000256" key="6">
    <source>
        <dbReference type="ARBA" id="ARBA00023002"/>
    </source>
</evidence>
<keyword evidence="6" id="KW-0560">Oxidoreductase</keyword>
<dbReference type="InterPro" id="IPR013785">
    <property type="entry name" value="Aldolase_TIM"/>
</dbReference>
<dbReference type="GO" id="GO:0016829">
    <property type="term" value="F:lyase activity"/>
    <property type="evidence" value="ECO:0007669"/>
    <property type="project" value="UniProtKB-KW"/>
</dbReference>
<dbReference type="InterPro" id="IPR037396">
    <property type="entry name" value="FMN_HAD"/>
</dbReference>
<dbReference type="InterPro" id="IPR000262">
    <property type="entry name" value="FMN-dep_DH"/>
</dbReference>
<dbReference type="PROSITE" id="PS51349">
    <property type="entry name" value="FMN_HYDROXY_ACID_DH_2"/>
    <property type="match status" value="1"/>
</dbReference>
<name>A0A9D5B144_PEA</name>
<organism evidence="9 10">
    <name type="scientific">Pisum sativum</name>
    <name type="common">Garden pea</name>
    <name type="synonym">Lathyrus oleraceus</name>
    <dbReference type="NCBI Taxonomy" id="3888"/>
    <lineage>
        <taxon>Eukaryota</taxon>
        <taxon>Viridiplantae</taxon>
        <taxon>Streptophyta</taxon>
        <taxon>Embryophyta</taxon>
        <taxon>Tracheophyta</taxon>
        <taxon>Spermatophyta</taxon>
        <taxon>Magnoliopsida</taxon>
        <taxon>eudicotyledons</taxon>
        <taxon>Gunneridae</taxon>
        <taxon>Pentapetalae</taxon>
        <taxon>rosids</taxon>
        <taxon>fabids</taxon>
        <taxon>Fabales</taxon>
        <taxon>Fabaceae</taxon>
        <taxon>Papilionoideae</taxon>
        <taxon>50 kb inversion clade</taxon>
        <taxon>NPAAA clade</taxon>
        <taxon>Hologalegina</taxon>
        <taxon>IRL clade</taxon>
        <taxon>Fabeae</taxon>
        <taxon>Lathyrus</taxon>
    </lineage>
</organism>
<dbReference type="AlphaFoldDB" id="A0A9D5B144"/>
<keyword evidence="3" id="KW-0323">Glycolate pathway</keyword>
<comment type="cofactor">
    <cofactor evidence="1">
        <name>FMN</name>
        <dbReference type="ChEBI" id="CHEBI:58210"/>
    </cofactor>
</comment>
<comment type="catalytic activity">
    <reaction evidence="7">
        <text>glycolate + O2 = glyoxylate + H2O2</text>
        <dbReference type="Rhea" id="RHEA:25311"/>
        <dbReference type="ChEBI" id="CHEBI:15379"/>
        <dbReference type="ChEBI" id="CHEBI:16240"/>
        <dbReference type="ChEBI" id="CHEBI:29805"/>
        <dbReference type="ChEBI" id="CHEBI:36655"/>
        <dbReference type="EC" id="1.1.3.15"/>
    </reaction>
    <physiologicalReaction direction="left-to-right" evidence="7">
        <dbReference type="Rhea" id="RHEA:25312"/>
    </physiologicalReaction>
</comment>
<gene>
    <name evidence="9" type="ORF">KIW84_031836</name>
</gene>
<comment type="caution">
    <text evidence="9">The sequence shown here is derived from an EMBL/GenBank/DDBJ whole genome shotgun (WGS) entry which is preliminary data.</text>
</comment>
<keyword evidence="10" id="KW-1185">Reference proteome</keyword>
<keyword evidence="4" id="KW-0285">Flavoprotein</keyword>
<dbReference type="PANTHER" id="PTHR10578">
    <property type="entry name" value="S -2-HYDROXY-ACID OXIDASE-RELATED"/>
    <property type="match status" value="1"/>
</dbReference>
<dbReference type="SUPFAM" id="SSF51395">
    <property type="entry name" value="FMN-linked oxidoreductases"/>
    <property type="match status" value="1"/>
</dbReference>
<evidence type="ECO:0000313" key="9">
    <source>
        <dbReference type="EMBL" id="KAI5426155.1"/>
    </source>
</evidence>
<dbReference type="Pfam" id="PF01070">
    <property type="entry name" value="FMN_dh"/>
    <property type="match status" value="1"/>
</dbReference>
<sequence>MVTQLVRRAEKAGFKAILLTADSPVIGRREADIKNRFILPSYLRMKNFEVMDLEKLYKIKDNGGLISVTNGLYDQSLTWKDVKWLQTITPLPILVKGVLTAQDGKLIKEIRSIEPNGLLVIGSFMQDWKPC</sequence>
<evidence type="ECO:0000256" key="1">
    <source>
        <dbReference type="ARBA" id="ARBA00001917"/>
    </source>
</evidence>
<evidence type="ECO:0000259" key="8">
    <source>
        <dbReference type="PROSITE" id="PS51349"/>
    </source>
</evidence>
<evidence type="ECO:0000256" key="2">
    <source>
        <dbReference type="ARBA" id="ARBA00004923"/>
    </source>
</evidence>
<evidence type="ECO:0000256" key="4">
    <source>
        <dbReference type="ARBA" id="ARBA00022630"/>
    </source>
</evidence>
<protein>
    <submittedName>
        <fullName evidence="9">Lactoylglutathione lyase</fullName>
    </submittedName>
</protein>
<dbReference type="PANTHER" id="PTHR10578:SF107">
    <property type="entry name" value="2-HYDROXYACID OXIDASE 1"/>
    <property type="match status" value="1"/>
</dbReference>
<evidence type="ECO:0000256" key="7">
    <source>
        <dbReference type="ARBA" id="ARBA00036241"/>
    </source>
</evidence>
<keyword evidence="9" id="KW-0456">Lyase</keyword>
<dbReference type="GO" id="GO:0003973">
    <property type="term" value="F:(S)-2-hydroxy-acid oxidase activity"/>
    <property type="evidence" value="ECO:0007669"/>
    <property type="project" value="UniProtKB-EC"/>
</dbReference>
<evidence type="ECO:0000256" key="3">
    <source>
        <dbReference type="ARBA" id="ARBA00022594"/>
    </source>
</evidence>
<dbReference type="Proteomes" id="UP001058974">
    <property type="component" value="Chromosome 3"/>
</dbReference>
<feature type="domain" description="FMN hydroxy acid dehydrogenase" evidence="8">
    <location>
        <begin position="1"/>
        <end position="131"/>
    </location>
</feature>
<keyword evidence="5" id="KW-0288">FMN</keyword>
<proteinExistence type="predicted"/>
<feature type="non-terminal residue" evidence="9">
    <location>
        <position position="131"/>
    </location>
</feature>
<accession>A0A9D5B144</accession>
<evidence type="ECO:0000256" key="5">
    <source>
        <dbReference type="ARBA" id="ARBA00022643"/>
    </source>
</evidence>
<dbReference type="Gene3D" id="3.20.20.70">
    <property type="entry name" value="Aldolase class I"/>
    <property type="match status" value="1"/>
</dbReference>
<evidence type="ECO:0000313" key="10">
    <source>
        <dbReference type="Proteomes" id="UP001058974"/>
    </source>
</evidence>
<comment type="pathway">
    <text evidence="2">Photosynthesis; photorespiration; glycine from 2-phosphoglycolate: step 2/3.</text>
</comment>